<keyword evidence="3" id="KW-1185">Reference proteome</keyword>
<reference evidence="1 2" key="1">
    <citation type="journal article" date="2010" name="Nature">
        <title>Genome sequence of the palaeopolyploid soybean.</title>
        <authorList>
            <person name="Schmutz J."/>
            <person name="Cannon S.B."/>
            <person name="Schlueter J."/>
            <person name="Ma J."/>
            <person name="Mitros T."/>
            <person name="Nelson W."/>
            <person name="Hyten D.L."/>
            <person name="Song Q."/>
            <person name="Thelen J.J."/>
            <person name="Cheng J."/>
            <person name="Xu D."/>
            <person name="Hellsten U."/>
            <person name="May G.D."/>
            <person name="Yu Y."/>
            <person name="Sakurai T."/>
            <person name="Umezawa T."/>
            <person name="Bhattacharyya M.K."/>
            <person name="Sandhu D."/>
            <person name="Valliyodan B."/>
            <person name="Lindquist E."/>
            <person name="Peto M."/>
            <person name="Grant D."/>
            <person name="Shu S."/>
            <person name="Goodstein D."/>
            <person name="Barry K."/>
            <person name="Futrell-Griggs M."/>
            <person name="Abernathy B."/>
            <person name="Du J."/>
            <person name="Tian Z."/>
            <person name="Zhu L."/>
            <person name="Gill N."/>
            <person name="Joshi T."/>
            <person name="Libault M."/>
            <person name="Sethuraman A."/>
            <person name="Zhang X.-C."/>
            <person name="Shinozaki K."/>
            <person name="Nguyen H.T."/>
            <person name="Wing R.A."/>
            <person name="Cregan P."/>
            <person name="Specht J."/>
            <person name="Grimwood J."/>
            <person name="Rokhsar D."/>
            <person name="Stacey G."/>
            <person name="Shoemaker R.C."/>
            <person name="Jackson S.A."/>
        </authorList>
    </citation>
    <scope>NUCLEOTIDE SEQUENCE</scope>
    <source>
        <strain evidence="2">cv. Williams 82</strain>
        <tissue evidence="1">Callus</tissue>
    </source>
</reference>
<organism evidence="1">
    <name type="scientific">Glycine max</name>
    <name type="common">Soybean</name>
    <name type="synonym">Glycine hispida</name>
    <dbReference type="NCBI Taxonomy" id="3847"/>
    <lineage>
        <taxon>Eukaryota</taxon>
        <taxon>Viridiplantae</taxon>
        <taxon>Streptophyta</taxon>
        <taxon>Embryophyta</taxon>
        <taxon>Tracheophyta</taxon>
        <taxon>Spermatophyta</taxon>
        <taxon>Magnoliopsida</taxon>
        <taxon>eudicotyledons</taxon>
        <taxon>Gunneridae</taxon>
        <taxon>Pentapetalae</taxon>
        <taxon>rosids</taxon>
        <taxon>fabids</taxon>
        <taxon>Fabales</taxon>
        <taxon>Fabaceae</taxon>
        <taxon>Papilionoideae</taxon>
        <taxon>50 kb inversion clade</taxon>
        <taxon>NPAAA clade</taxon>
        <taxon>indigoferoid/millettioid clade</taxon>
        <taxon>Phaseoleae</taxon>
        <taxon>Glycine</taxon>
        <taxon>Glycine subgen. Soja</taxon>
    </lineage>
</organism>
<dbReference type="OMA" id="PINMKMA"/>
<dbReference type="Gramene" id="KRG99552">
    <property type="protein sequence ID" value="KRG99552"/>
    <property type="gene ID" value="GLYMA_18G153400"/>
</dbReference>
<evidence type="ECO:0000313" key="1">
    <source>
        <dbReference type="EMBL" id="KRG99552.1"/>
    </source>
</evidence>
<dbReference type="InParanoid" id="A0A0R0F0C0"/>
<dbReference type="EnsemblPlants" id="KRG99552">
    <property type="protein sequence ID" value="KRG99552"/>
    <property type="gene ID" value="GLYMA_18G153400"/>
</dbReference>
<name>A0A0R0F0C0_SOYBN</name>
<accession>A0A0R0F0C0</accession>
<proteinExistence type="predicted"/>
<reference evidence="2" key="2">
    <citation type="submission" date="2018-02" db="UniProtKB">
        <authorList>
            <consortium name="EnsemblPlants"/>
        </authorList>
    </citation>
    <scope>IDENTIFICATION</scope>
    <source>
        <strain evidence="2">Williams 82</strain>
    </source>
</reference>
<gene>
    <name evidence="1" type="ORF">GLYMA_18G153400</name>
</gene>
<dbReference type="AlphaFoldDB" id="A0A0R0F0C0"/>
<dbReference type="Proteomes" id="UP000008827">
    <property type="component" value="Chromosome 18"/>
</dbReference>
<evidence type="ECO:0000313" key="2">
    <source>
        <dbReference type="EnsemblPlants" id="KRG99552"/>
    </source>
</evidence>
<sequence length="66" mass="7406">MEDPFLNIMSLITLKKLGKRKEELIPINMKMANFTGGATPTLGILVVEITVGPKTMYSTFFIVFRV</sequence>
<dbReference type="EMBL" id="CM000851">
    <property type="protein sequence ID" value="KRG99552.1"/>
    <property type="molecule type" value="Genomic_DNA"/>
</dbReference>
<evidence type="ECO:0000313" key="3">
    <source>
        <dbReference type="Proteomes" id="UP000008827"/>
    </source>
</evidence>
<protein>
    <submittedName>
        <fullName evidence="1 2">Uncharacterized protein</fullName>
    </submittedName>
</protein>
<reference evidence="1" key="3">
    <citation type="submission" date="2018-07" db="EMBL/GenBank/DDBJ databases">
        <title>WGS assembly of Glycine max.</title>
        <authorList>
            <person name="Schmutz J."/>
            <person name="Cannon S."/>
            <person name="Schlueter J."/>
            <person name="Ma J."/>
            <person name="Mitros T."/>
            <person name="Nelson W."/>
            <person name="Hyten D."/>
            <person name="Song Q."/>
            <person name="Thelen J."/>
            <person name="Cheng J."/>
            <person name="Xu D."/>
            <person name="Hellsten U."/>
            <person name="May G."/>
            <person name="Yu Y."/>
            <person name="Sakurai T."/>
            <person name="Umezawa T."/>
            <person name="Bhattacharyya M."/>
            <person name="Sandhu D."/>
            <person name="Valliyodan B."/>
            <person name="Lindquist E."/>
            <person name="Peto M."/>
            <person name="Grant D."/>
            <person name="Shu S."/>
            <person name="Goodstein D."/>
            <person name="Barry K."/>
            <person name="Futrell-Griggs M."/>
            <person name="Abernathy B."/>
            <person name="Du J."/>
            <person name="Tian Z."/>
            <person name="Zhu L."/>
            <person name="Gill N."/>
            <person name="Joshi T."/>
            <person name="Libault M."/>
            <person name="Sethuraman A."/>
            <person name="Zhang X."/>
            <person name="Shinozaki K."/>
            <person name="Nguyen H."/>
            <person name="Wing R."/>
            <person name="Cregan P."/>
            <person name="Specht J."/>
            <person name="Grimwood J."/>
            <person name="Rokhsar D."/>
            <person name="Stacey G."/>
            <person name="Shoemaker R."/>
            <person name="Jackson S."/>
        </authorList>
    </citation>
    <scope>NUCLEOTIDE SEQUENCE</scope>
    <source>
        <tissue evidence="1">Callus</tissue>
    </source>
</reference>